<evidence type="ECO:0000313" key="3">
    <source>
        <dbReference type="Proteomes" id="UP001283109"/>
    </source>
</evidence>
<feature type="chain" id="PRO_5045372038" evidence="1">
    <location>
        <begin position="22"/>
        <end position="169"/>
    </location>
</feature>
<keyword evidence="1" id="KW-0732">Signal</keyword>
<dbReference type="Proteomes" id="UP001283109">
    <property type="component" value="Unassembled WGS sequence"/>
</dbReference>
<comment type="caution">
    <text evidence="2">The sequence shown here is derived from an EMBL/GenBank/DDBJ whole genome shotgun (WGS) entry which is preliminary data.</text>
</comment>
<gene>
    <name evidence="2" type="ORF">R8Z58_08975</name>
</gene>
<proteinExistence type="predicted"/>
<evidence type="ECO:0000313" key="2">
    <source>
        <dbReference type="EMBL" id="MDW4572901.1"/>
    </source>
</evidence>
<reference evidence="2 3" key="1">
    <citation type="submission" date="2023-11" db="EMBL/GenBank/DDBJ databases">
        <title>Draft genome sequence of Microbacterium arthrosphaerae JCM 30492.</title>
        <authorList>
            <person name="Zhang G."/>
            <person name="Ding Y."/>
        </authorList>
    </citation>
    <scope>NUCLEOTIDE SEQUENCE [LARGE SCALE GENOMIC DNA]</scope>
    <source>
        <strain evidence="2 3">JCM 30492</strain>
    </source>
</reference>
<sequence length="169" mass="18119">MRRSLTALAVAVLALTLGGCAVPVESKLPEYKIQAEQLREDIAAQLPEGITVGEPYISSEVRFETESGAGDSSDSPAYWRVLDGRNLTGEPGTSEDAATVLGDYLIAEGWSQKEAERTVGRGVTDAYRLEPGWYVEISWATSEDGMAETLDILVLSPTTTRGEKPPANG</sequence>
<dbReference type="RefSeq" id="WP_318353407.1">
    <property type="nucleotide sequence ID" value="NZ_JAWQEV010000002.1"/>
</dbReference>
<dbReference type="PROSITE" id="PS51257">
    <property type="entry name" value="PROKAR_LIPOPROTEIN"/>
    <property type="match status" value="1"/>
</dbReference>
<accession>A0ABU4H0P6</accession>
<feature type="signal peptide" evidence="1">
    <location>
        <begin position="1"/>
        <end position="21"/>
    </location>
</feature>
<organism evidence="2 3">
    <name type="scientific">Microbacterium arthrosphaerae</name>
    <dbReference type="NCBI Taxonomy" id="792652"/>
    <lineage>
        <taxon>Bacteria</taxon>
        <taxon>Bacillati</taxon>
        <taxon>Actinomycetota</taxon>
        <taxon>Actinomycetes</taxon>
        <taxon>Micrococcales</taxon>
        <taxon>Microbacteriaceae</taxon>
        <taxon>Microbacterium</taxon>
    </lineage>
</organism>
<keyword evidence="3" id="KW-1185">Reference proteome</keyword>
<name>A0ABU4H0P6_9MICO</name>
<dbReference type="EMBL" id="JAWQEV010000002">
    <property type="protein sequence ID" value="MDW4572901.1"/>
    <property type="molecule type" value="Genomic_DNA"/>
</dbReference>
<evidence type="ECO:0000256" key="1">
    <source>
        <dbReference type="SAM" id="SignalP"/>
    </source>
</evidence>
<protein>
    <submittedName>
        <fullName evidence="2">Uncharacterized protein</fullName>
    </submittedName>
</protein>